<dbReference type="SUPFAM" id="SSF49265">
    <property type="entry name" value="Fibronectin type III"/>
    <property type="match status" value="1"/>
</dbReference>
<dbReference type="PANTHER" id="PTHR36842:SF1">
    <property type="entry name" value="PROTEIN TOLB"/>
    <property type="match status" value="1"/>
</dbReference>
<evidence type="ECO:0000313" key="4">
    <source>
        <dbReference type="Proteomes" id="UP000182491"/>
    </source>
</evidence>
<dbReference type="Gene3D" id="2.60.40.10">
    <property type="entry name" value="Immunoglobulins"/>
    <property type="match status" value="1"/>
</dbReference>
<dbReference type="SUPFAM" id="SSF69304">
    <property type="entry name" value="Tricorn protease N-terminal domain"/>
    <property type="match status" value="1"/>
</dbReference>
<name>A0A1I7H0C5_9BACT</name>
<feature type="domain" description="Fibronectin type-III" evidence="2">
    <location>
        <begin position="124"/>
        <end position="221"/>
    </location>
</feature>
<dbReference type="Proteomes" id="UP000182491">
    <property type="component" value="Unassembled WGS sequence"/>
</dbReference>
<dbReference type="PROSITE" id="PS50853">
    <property type="entry name" value="FN3"/>
    <property type="match status" value="1"/>
</dbReference>
<dbReference type="OrthoDB" id="9815657at2"/>
<comment type="similarity">
    <text evidence="1">Belongs to the TolB family.</text>
</comment>
<reference evidence="4" key="1">
    <citation type="submission" date="2016-10" db="EMBL/GenBank/DDBJ databases">
        <authorList>
            <person name="Varghese N."/>
        </authorList>
    </citation>
    <scope>NUCLEOTIDE SEQUENCE [LARGE SCALE GENOMIC DNA]</scope>
    <source>
        <strain evidence="4">DSM 18820</strain>
    </source>
</reference>
<proteinExistence type="inferred from homology"/>
<dbReference type="STRING" id="388950.GCA_001611675_00499"/>
<evidence type="ECO:0000313" key="3">
    <source>
        <dbReference type="EMBL" id="SFU54164.1"/>
    </source>
</evidence>
<dbReference type="InterPro" id="IPR003961">
    <property type="entry name" value="FN3_dom"/>
</dbReference>
<dbReference type="InterPro" id="IPR013784">
    <property type="entry name" value="Carb-bd-like_fold"/>
</dbReference>
<dbReference type="CDD" id="cd00063">
    <property type="entry name" value="FN3"/>
    <property type="match status" value="1"/>
</dbReference>
<dbReference type="EMBL" id="FPCA01000001">
    <property type="protein sequence ID" value="SFU54164.1"/>
    <property type="molecule type" value="Genomic_DNA"/>
</dbReference>
<evidence type="ECO:0000256" key="1">
    <source>
        <dbReference type="ARBA" id="ARBA00009820"/>
    </source>
</evidence>
<dbReference type="Pfam" id="PF13715">
    <property type="entry name" value="CarbopepD_reg_2"/>
    <property type="match status" value="1"/>
</dbReference>
<dbReference type="PROSITE" id="PS51257">
    <property type="entry name" value="PROKAR_LIPOPROTEIN"/>
    <property type="match status" value="1"/>
</dbReference>
<dbReference type="Gene3D" id="2.60.40.1120">
    <property type="entry name" value="Carboxypeptidase-like, regulatory domain"/>
    <property type="match status" value="1"/>
</dbReference>
<dbReference type="Gene3D" id="2.120.10.30">
    <property type="entry name" value="TolB, C-terminal domain"/>
    <property type="match status" value="1"/>
</dbReference>
<evidence type="ECO:0000259" key="2">
    <source>
        <dbReference type="PROSITE" id="PS50853"/>
    </source>
</evidence>
<accession>A0A1I7H0C5</accession>
<gene>
    <name evidence="3" type="ORF">SAMN04487941_1402</name>
</gene>
<dbReference type="Pfam" id="PF07676">
    <property type="entry name" value="PD40"/>
    <property type="match status" value="1"/>
</dbReference>
<dbReference type="SUPFAM" id="SSF49452">
    <property type="entry name" value="Starch-binding domain-like"/>
    <property type="match status" value="1"/>
</dbReference>
<dbReference type="GO" id="GO:0030246">
    <property type="term" value="F:carbohydrate binding"/>
    <property type="evidence" value="ECO:0007669"/>
    <property type="project" value="InterPro"/>
</dbReference>
<sequence>MLKTASTLKLVIFLMLLVGMFGCNEENLVEPEGEGSLSGQVLDASSGEPLASVSISTAPATSAIVTDADGRFRIPDIEGGAYNIMAKKAGYKPESVSVAVKNDKETAVILQLTESTTGNGAPGVPSSPSPEDNTIGISNSVTLKWQGPTSSSKDTLTYDVYLYESGSNQKKKIAEAITDTTVVAENLMHGTTYFWQVVVKNKSDATTNSPVWSFSTTALPNARYLFARSVDGNYDVFSSDGSTAGTFRLTADFSREWWPLLNPKRDVVAYSSNALIEPQIFTMSRDGSNKFQVTTVPIAGYHNPGIGFAWAPDGGQLIYPNYDNLYRIERDGSGLTLVAKAPADRHFRMLDWTDRGNRIAAQTIGTNINDSEIYLMNADGSDLQLLVENLPGRVESPIFSIDGRSILYTRDVSGYENAEGRQLDAHIFRKNIDGTGLVDLSVNKPAGTNDLYPRYSPTGDKIIFVNAPNDGMGFYDVYMMDAADGKNRVKLFSNAIMPDWK</sequence>
<dbReference type="AlphaFoldDB" id="A0A1I7H0C5"/>
<dbReference type="InterPro" id="IPR036116">
    <property type="entry name" value="FN3_sf"/>
</dbReference>
<dbReference type="RefSeq" id="WP_068836700.1">
    <property type="nucleotide sequence ID" value="NZ_BMXC01000001.1"/>
</dbReference>
<protein>
    <submittedName>
        <fullName evidence="3">TolB protein</fullName>
    </submittedName>
</protein>
<dbReference type="InterPro" id="IPR013783">
    <property type="entry name" value="Ig-like_fold"/>
</dbReference>
<organism evidence="3 4">
    <name type="scientific">Pontibacter akesuensis</name>
    <dbReference type="NCBI Taxonomy" id="388950"/>
    <lineage>
        <taxon>Bacteria</taxon>
        <taxon>Pseudomonadati</taxon>
        <taxon>Bacteroidota</taxon>
        <taxon>Cytophagia</taxon>
        <taxon>Cytophagales</taxon>
        <taxon>Hymenobacteraceae</taxon>
        <taxon>Pontibacter</taxon>
    </lineage>
</organism>
<keyword evidence="4" id="KW-1185">Reference proteome</keyword>
<dbReference type="PANTHER" id="PTHR36842">
    <property type="entry name" value="PROTEIN TOLB HOMOLOG"/>
    <property type="match status" value="1"/>
</dbReference>
<dbReference type="InterPro" id="IPR011042">
    <property type="entry name" value="6-blade_b-propeller_TolB-like"/>
</dbReference>
<dbReference type="InterPro" id="IPR011659">
    <property type="entry name" value="WD40"/>
</dbReference>